<dbReference type="InterPro" id="IPR052044">
    <property type="entry name" value="PKS_Associated_Protein"/>
</dbReference>
<keyword evidence="3" id="KW-1185">Reference proteome</keyword>
<dbReference type="InterPro" id="IPR013096">
    <property type="entry name" value="Cupin_2"/>
</dbReference>
<protein>
    <submittedName>
        <fullName evidence="2">Cupin domain-containing protein</fullName>
    </submittedName>
</protein>
<dbReference type="Proteomes" id="UP000237662">
    <property type="component" value="Unassembled WGS sequence"/>
</dbReference>
<reference evidence="2 3" key="1">
    <citation type="submission" date="2018-02" db="EMBL/GenBank/DDBJ databases">
        <title>Genomic Encyclopedia of Archaeal and Bacterial Type Strains, Phase II (KMG-II): from individual species to whole genera.</title>
        <authorList>
            <person name="Goeker M."/>
        </authorList>
    </citation>
    <scope>NUCLEOTIDE SEQUENCE [LARGE SCALE GENOMIC DNA]</scope>
    <source>
        <strain evidence="2 3">DSM 29526</strain>
    </source>
</reference>
<dbReference type="CDD" id="cd02226">
    <property type="entry name" value="cupin_YdbB-like"/>
    <property type="match status" value="1"/>
</dbReference>
<dbReference type="Pfam" id="PF07883">
    <property type="entry name" value="Cupin_2"/>
    <property type="match status" value="1"/>
</dbReference>
<dbReference type="Gene3D" id="2.60.120.10">
    <property type="entry name" value="Jelly Rolls"/>
    <property type="match status" value="1"/>
</dbReference>
<organism evidence="2 3">
    <name type="scientific">Neolewinella xylanilytica</name>
    <dbReference type="NCBI Taxonomy" id="1514080"/>
    <lineage>
        <taxon>Bacteria</taxon>
        <taxon>Pseudomonadati</taxon>
        <taxon>Bacteroidota</taxon>
        <taxon>Saprospiria</taxon>
        <taxon>Saprospirales</taxon>
        <taxon>Lewinellaceae</taxon>
        <taxon>Neolewinella</taxon>
    </lineage>
</organism>
<gene>
    <name evidence="2" type="ORF">CLV84_3092</name>
</gene>
<evidence type="ECO:0000313" key="3">
    <source>
        <dbReference type="Proteomes" id="UP000237662"/>
    </source>
</evidence>
<name>A0A2S6I4S8_9BACT</name>
<accession>A0A2S6I4S8</accession>
<dbReference type="InterPro" id="IPR011051">
    <property type="entry name" value="RmlC_Cupin_sf"/>
</dbReference>
<dbReference type="AlphaFoldDB" id="A0A2S6I4S8"/>
<dbReference type="PANTHER" id="PTHR36114:SF1">
    <property type="entry name" value="16.7 KDA PROTEIN IN WHIE LOCUS"/>
    <property type="match status" value="1"/>
</dbReference>
<dbReference type="PANTHER" id="PTHR36114">
    <property type="entry name" value="16.7 KDA PROTEIN IN WHIE LOCUS"/>
    <property type="match status" value="1"/>
</dbReference>
<evidence type="ECO:0000313" key="2">
    <source>
        <dbReference type="EMBL" id="PPK86173.1"/>
    </source>
</evidence>
<evidence type="ECO:0000259" key="1">
    <source>
        <dbReference type="Pfam" id="PF07883"/>
    </source>
</evidence>
<feature type="domain" description="Cupin type-2" evidence="1">
    <location>
        <begin position="37"/>
        <end position="98"/>
    </location>
</feature>
<comment type="caution">
    <text evidence="2">The sequence shown here is derived from an EMBL/GenBank/DDBJ whole genome shotgun (WGS) entry which is preliminary data.</text>
</comment>
<dbReference type="InterPro" id="IPR014710">
    <property type="entry name" value="RmlC-like_jellyroll"/>
</dbReference>
<dbReference type="EMBL" id="PTJC01000006">
    <property type="protein sequence ID" value="PPK86173.1"/>
    <property type="molecule type" value="Genomic_DNA"/>
</dbReference>
<sequence>MAAINVLEKFNRFDDHWTPKLIAELNGQAVKLAKVSGEFVWHDHAAEDELFLVFRGTLFIDFKDRPTITLQTGELYVVPRGVQHRPRTNPGEEAWVMLLEPMTTAHTGAVRHALTQDACERI</sequence>
<dbReference type="RefSeq" id="WP_104420628.1">
    <property type="nucleotide sequence ID" value="NZ_PTJC01000006.1"/>
</dbReference>
<dbReference type="OrthoDB" id="9794183at2"/>
<proteinExistence type="predicted"/>
<dbReference type="SUPFAM" id="SSF51182">
    <property type="entry name" value="RmlC-like cupins"/>
    <property type="match status" value="1"/>
</dbReference>